<reference evidence="9" key="1">
    <citation type="submission" date="2020-03" db="EMBL/GenBank/DDBJ databases">
        <authorList>
            <person name="He L."/>
        </authorList>
    </citation>
    <scope>NUCLEOTIDE SEQUENCE</scope>
    <source>
        <strain evidence="9">CkLH20</strain>
    </source>
</reference>
<proteinExistence type="inferred from homology"/>
<evidence type="ECO:0000313" key="9">
    <source>
        <dbReference type="EMBL" id="KAF9870862.1"/>
    </source>
</evidence>
<evidence type="ECO:0000259" key="8">
    <source>
        <dbReference type="Pfam" id="PF12627"/>
    </source>
</evidence>
<evidence type="ECO:0000259" key="7">
    <source>
        <dbReference type="Pfam" id="PF01743"/>
    </source>
</evidence>
<feature type="domain" description="Poly A polymerase head" evidence="7">
    <location>
        <begin position="47"/>
        <end position="192"/>
    </location>
</feature>
<feature type="domain" description="tRNA nucleotidyltransferase/poly(A) polymerase RNA and SrmB- binding" evidence="8">
    <location>
        <begin position="242"/>
        <end position="281"/>
    </location>
</feature>
<dbReference type="Pfam" id="PF01743">
    <property type="entry name" value="PolyA_pol"/>
    <property type="match status" value="1"/>
</dbReference>
<evidence type="ECO:0000313" key="10">
    <source>
        <dbReference type="Proteomes" id="UP000781932"/>
    </source>
</evidence>
<keyword evidence="3" id="KW-0547">Nucleotide-binding</keyword>
<dbReference type="GO" id="GO:0005739">
    <property type="term" value="C:mitochondrion"/>
    <property type="evidence" value="ECO:0007669"/>
    <property type="project" value="UniProtKB-ARBA"/>
</dbReference>
<reference evidence="9" key="2">
    <citation type="submission" date="2020-11" db="EMBL/GenBank/DDBJ databases">
        <title>Whole genome sequencing of Colletotrichum sp.</title>
        <authorList>
            <person name="Li H."/>
        </authorList>
    </citation>
    <scope>NUCLEOTIDE SEQUENCE</scope>
    <source>
        <strain evidence="9">CkLH20</strain>
    </source>
</reference>
<keyword evidence="10" id="KW-1185">Reference proteome</keyword>
<sequence>MATDTSASTASPTLNLTAKEKQLRDLLVDVAASIDAAGRSPQPLVLRWAGGWVRDKLLGIESHDIDTAINAMTGYAFSMEMRDYCTNQDNIKRHNISPGDLGGLHKIAANPDKSKHLETATCRIFGLDVDFVNLRKETYADDSRNPTMEFGTAREDARRRDATINALFYNLHDSVVEDMTSGLADMKSRLIRTPMCPLQTFTDDPLRVLRLVRFASRLDFTIDPAATAVMSEPSVLEALKLKISRERVGVEVEKMLRGKHPRSSLELIHNLGLYGAIFTDPNTNDRPPPDVSKWRLAYECLDRLACERAPGSIYDTLVVDDDAAYFAWALAAVAPYAHVDTEVTVPKSKGTLPLATLVAREGIKAPNKLCDVITGACRHRSEIASLKQSTWAKEPRASERDTVGMAIRKWDSRGGRWRVQVLYALLVEAMEKFELGSDADNTQFLLGWQKFVDHLADLDLLDAPNLRRLVDGRLLTQELGIRPGKWLGQALDVCVAWQLRHRGETDPAGAIAEPHRQVIKALSLCLNLKERIERVPEDDVAAARITSHAAGLLCRSPSGLPLPLPHSADAAPAEDVLAVLRALNINYSAHINDDTLLSVVAYTDSNTTWSTETIALMAEDLLDCALTDEHRKRVFITSVVLEGFIRPLFSQSSSSRITSTGRKAHYADDDRDHASKDIFASDAETVPWKGDQLHAITVFSWAVERSDEQVVGKNWPLFTPVLLALIDDTDTRYKAQGLAILQSFLARCPSSVLQDTGLGEIFEQSIFPSLMSLPTLTPEEESVQLLDPAYGAAIRLASAQFPEERSRPRKNRLFVRLLREGIISGYWYASEYPRTVELLVRQASLVVQHLGTFTIPHVKDLLSMFAAIMTDPFFVSCPTCIEATSQALSSMMLNCWPRISRPAHSGELLRALSRELWLQYPASHP</sequence>
<dbReference type="Gene3D" id="1.10.3090.10">
    <property type="entry name" value="cca-adding enzyme, domain 2"/>
    <property type="match status" value="1"/>
</dbReference>
<evidence type="ECO:0000256" key="3">
    <source>
        <dbReference type="ARBA" id="ARBA00022741"/>
    </source>
</evidence>
<gene>
    <name evidence="9" type="ORF">CkaCkLH20_11761</name>
</gene>
<dbReference type="InterPro" id="IPR032828">
    <property type="entry name" value="PolyA_RNA-bd"/>
</dbReference>
<comment type="caution">
    <text evidence="9">The sequence shown here is derived from an EMBL/GenBank/DDBJ whole genome shotgun (WGS) entry which is preliminary data.</text>
</comment>
<dbReference type="GO" id="GO:0110078">
    <property type="term" value="C:TTT Hsp90 cochaperone complex"/>
    <property type="evidence" value="ECO:0007669"/>
    <property type="project" value="InterPro"/>
</dbReference>
<evidence type="ECO:0000256" key="6">
    <source>
        <dbReference type="RuleBase" id="RU003953"/>
    </source>
</evidence>
<dbReference type="Proteomes" id="UP000781932">
    <property type="component" value="Unassembled WGS sequence"/>
</dbReference>
<keyword evidence="4 6" id="KW-0694">RNA-binding</keyword>
<dbReference type="AlphaFoldDB" id="A0A9P6HVS3"/>
<dbReference type="SUPFAM" id="SSF48371">
    <property type="entry name" value="ARM repeat"/>
    <property type="match status" value="1"/>
</dbReference>
<dbReference type="FunFam" id="3.30.460.10:FF:000019">
    <property type="entry name" value="tRNA nucleotidyltransferase cca2"/>
    <property type="match status" value="1"/>
</dbReference>
<keyword evidence="2 6" id="KW-0808">Transferase</keyword>
<dbReference type="GO" id="GO:0001680">
    <property type="term" value="P:tRNA 3'-terminal CCA addition"/>
    <property type="evidence" value="ECO:0007669"/>
    <property type="project" value="UniProtKB-ARBA"/>
</dbReference>
<dbReference type="GO" id="GO:0052927">
    <property type="term" value="F:CC tRNA cytidylyltransferase activity"/>
    <property type="evidence" value="ECO:0007669"/>
    <property type="project" value="TreeGrafter"/>
</dbReference>
<dbReference type="Pfam" id="PF10521">
    <property type="entry name" value="Tti2"/>
    <property type="match status" value="1"/>
</dbReference>
<evidence type="ECO:0000256" key="1">
    <source>
        <dbReference type="ARBA" id="ARBA00007265"/>
    </source>
</evidence>
<dbReference type="GO" id="GO:0003723">
    <property type="term" value="F:RNA binding"/>
    <property type="evidence" value="ECO:0007669"/>
    <property type="project" value="UniProtKB-KW"/>
</dbReference>
<dbReference type="PANTHER" id="PTHR13734">
    <property type="entry name" value="TRNA-NUCLEOTIDYLTRANSFERASE"/>
    <property type="match status" value="1"/>
</dbReference>
<dbReference type="RefSeq" id="XP_038740323.1">
    <property type="nucleotide sequence ID" value="XM_038894475.1"/>
</dbReference>
<dbReference type="InterPro" id="IPR016024">
    <property type="entry name" value="ARM-type_fold"/>
</dbReference>
<dbReference type="GO" id="GO:0000166">
    <property type="term" value="F:nucleotide binding"/>
    <property type="evidence" value="ECO:0007669"/>
    <property type="project" value="UniProtKB-KW"/>
</dbReference>
<accession>A0A9P6HVS3</accession>
<dbReference type="SUPFAM" id="SSF81301">
    <property type="entry name" value="Nucleotidyltransferase"/>
    <property type="match status" value="1"/>
</dbReference>
<dbReference type="Pfam" id="PF12627">
    <property type="entry name" value="PolyA_pol_RNAbd"/>
    <property type="match status" value="1"/>
</dbReference>
<dbReference type="EMBL" id="JAATWM020000050">
    <property type="protein sequence ID" value="KAF9870862.1"/>
    <property type="molecule type" value="Genomic_DNA"/>
</dbReference>
<organism evidence="9 10">
    <name type="scientific">Colletotrichum karsti</name>
    <dbReference type="NCBI Taxonomy" id="1095194"/>
    <lineage>
        <taxon>Eukaryota</taxon>
        <taxon>Fungi</taxon>
        <taxon>Dikarya</taxon>
        <taxon>Ascomycota</taxon>
        <taxon>Pezizomycotina</taxon>
        <taxon>Sordariomycetes</taxon>
        <taxon>Hypocreomycetidae</taxon>
        <taxon>Glomerellales</taxon>
        <taxon>Glomerellaceae</taxon>
        <taxon>Colletotrichum</taxon>
        <taxon>Colletotrichum boninense species complex</taxon>
    </lineage>
</organism>
<dbReference type="OrthoDB" id="445712at2759"/>
<dbReference type="InterPro" id="IPR043519">
    <property type="entry name" value="NT_sf"/>
</dbReference>
<comment type="similarity">
    <text evidence="1 6">Belongs to the tRNA nucleotidyltransferase/poly(A) polymerase family.</text>
</comment>
<dbReference type="SUPFAM" id="SSF81891">
    <property type="entry name" value="Poly A polymerase C-terminal region-like"/>
    <property type="match status" value="1"/>
</dbReference>
<dbReference type="CDD" id="cd05398">
    <property type="entry name" value="NT_ClassII-CCAase"/>
    <property type="match status" value="1"/>
</dbReference>
<name>A0A9P6HVS3_9PEZI</name>
<dbReference type="InterPro" id="IPR018870">
    <property type="entry name" value="Tti2"/>
</dbReference>
<dbReference type="GO" id="GO:0052929">
    <property type="term" value="F:ATP:3'-cytidine-cytidine-tRNA adenylyltransferase activity"/>
    <property type="evidence" value="ECO:0007669"/>
    <property type="project" value="TreeGrafter"/>
</dbReference>
<protein>
    <submittedName>
        <fullName evidence="9">Poly polymerase protein</fullName>
    </submittedName>
</protein>
<dbReference type="PANTHER" id="PTHR13734:SF5">
    <property type="entry name" value="CCA TRNA NUCLEOTIDYLTRANSFERASE, MITOCHONDRIAL"/>
    <property type="match status" value="1"/>
</dbReference>
<dbReference type="Gene3D" id="3.30.460.10">
    <property type="entry name" value="Beta Polymerase, domain 2"/>
    <property type="match status" value="1"/>
</dbReference>
<evidence type="ECO:0000256" key="2">
    <source>
        <dbReference type="ARBA" id="ARBA00022679"/>
    </source>
</evidence>
<dbReference type="InterPro" id="IPR002646">
    <property type="entry name" value="PolA_pol_head_dom"/>
</dbReference>
<evidence type="ECO:0000256" key="5">
    <source>
        <dbReference type="ARBA" id="ARBA00034736"/>
    </source>
</evidence>
<comment type="similarity">
    <text evidence="5">Belongs to the TTI2 family.</text>
</comment>
<evidence type="ECO:0000256" key="4">
    <source>
        <dbReference type="ARBA" id="ARBA00022884"/>
    </source>
</evidence>
<dbReference type="GeneID" id="62167549"/>